<feature type="domain" description="Chorismate mutase" evidence="3">
    <location>
        <begin position="4"/>
        <end position="95"/>
    </location>
</feature>
<sequence>MKDPKTIPSMKELREQIDWLDRQIVEHLAYRLTLIDRAIDLKPEEDMPARIEERVEDVVAKVKAHAAQCNGDVELFEQLYRIMIEASIQREERVLGTGDFE</sequence>
<dbReference type="Proteomes" id="UP001623290">
    <property type="component" value="Chromosome"/>
</dbReference>
<dbReference type="InterPro" id="IPR036263">
    <property type="entry name" value="Chorismate_II_sf"/>
</dbReference>
<dbReference type="EC" id="5.4.99.5" evidence="1"/>
<dbReference type="PANTHER" id="PTHR38041:SF1">
    <property type="entry name" value="CHORISMATE MUTASE"/>
    <property type="match status" value="1"/>
</dbReference>
<evidence type="ECO:0000313" key="4">
    <source>
        <dbReference type="EMBL" id="WRY34463.1"/>
    </source>
</evidence>
<name>A0ABZ1E279_9RHOB</name>
<dbReference type="PANTHER" id="PTHR38041">
    <property type="entry name" value="CHORISMATE MUTASE"/>
    <property type="match status" value="1"/>
</dbReference>
<evidence type="ECO:0000313" key="5">
    <source>
        <dbReference type="Proteomes" id="UP001623290"/>
    </source>
</evidence>
<dbReference type="SMART" id="SM00830">
    <property type="entry name" value="CM_2"/>
    <property type="match status" value="1"/>
</dbReference>
<keyword evidence="5" id="KW-1185">Reference proteome</keyword>
<dbReference type="InterPro" id="IPR036979">
    <property type="entry name" value="CM_dom_sf"/>
</dbReference>
<evidence type="ECO:0000256" key="1">
    <source>
        <dbReference type="ARBA" id="ARBA00012404"/>
    </source>
</evidence>
<dbReference type="PROSITE" id="PS51168">
    <property type="entry name" value="CHORISMATE_MUT_2"/>
    <property type="match status" value="1"/>
</dbReference>
<dbReference type="Pfam" id="PF01817">
    <property type="entry name" value="CM_2"/>
    <property type="match status" value="1"/>
</dbReference>
<proteinExistence type="predicted"/>
<dbReference type="InterPro" id="IPR002701">
    <property type="entry name" value="CM_II_prokaryot"/>
</dbReference>
<evidence type="ECO:0000259" key="3">
    <source>
        <dbReference type="PROSITE" id="PS51168"/>
    </source>
</evidence>
<organism evidence="4 5">
    <name type="scientific">Thioclava litoralis</name>
    <dbReference type="NCBI Taxonomy" id="3076557"/>
    <lineage>
        <taxon>Bacteria</taxon>
        <taxon>Pseudomonadati</taxon>
        <taxon>Pseudomonadota</taxon>
        <taxon>Alphaproteobacteria</taxon>
        <taxon>Rhodobacterales</taxon>
        <taxon>Paracoccaceae</taxon>
        <taxon>Thioclava</taxon>
    </lineage>
</organism>
<dbReference type="Gene3D" id="1.20.59.10">
    <property type="entry name" value="Chorismate mutase"/>
    <property type="match status" value="1"/>
</dbReference>
<dbReference type="RefSeq" id="WP_339108212.1">
    <property type="nucleotide sequence ID" value="NZ_CP135443.1"/>
</dbReference>
<evidence type="ECO:0000256" key="2">
    <source>
        <dbReference type="ARBA" id="ARBA00023235"/>
    </source>
</evidence>
<keyword evidence="2" id="KW-0413">Isomerase</keyword>
<gene>
    <name evidence="4" type="ORF">RPE78_04005</name>
</gene>
<dbReference type="EMBL" id="CP135443">
    <property type="protein sequence ID" value="WRY34463.1"/>
    <property type="molecule type" value="Genomic_DNA"/>
</dbReference>
<accession>A0ABZ1E279</accession>
<dbReference type="InterPro" id="IPR051331">
    <property type="entry name" value="Chorismate_mutase-related"/>
</dbReference>
<protein>
    <recommendedName>
        <fullName evidence="1">chorismate mutase</fullName>
        <ecNumber evidence="1">5.4.99.5</ecNumber>
    </recommendedName>
</protein>
<dbReference type="SUPFAM" id="SSF48600">
    <property type="entry name" value="Chorismate mutase II"/>
    <property type="match status" value="1"/>
</dbReference>
<reference evidence="4 5" key="1">
    <citation type="submission" date="2023-09" db="EMBL/GenBank/DDBJ databases">
        <title>Thioclava shenzhenensis sp. nov., a multidrug resistant bacteria-antagonizing species isolated from coastal seawater.</title>
        <authorList>
            <person name="Long M."/>
        </authorList>
    </citation>
    <scope>NUCLEOTIDE SEQUENCE [LARGE SCALE GENOMIC DNA]</scope>
    <source>
        <strain evidence="4 5">FTW29</strain>
    </source>
</reference>